<dbReference type="SUPFAM" id="SSF48300">
    <property type="entry name" value="Ribosomal protein L7/12, oligomerisation (N-terminal) domain"/>
    <property type="match status" value="1"/>
</dbReference>
<dbReference type="InterPro" id="IPR036235">
    <property type="entry name" value="Ribosomal_bL12_oligo_N_sf"/>
</dbReference>
<gene>
    <name evidence="4 7" type="primary">rplL</name>
    <name evidence="7" type="ORF">HF295_05315</name>
</gene>
<evidence type="ECO:0000313" key="7">
    <source>
        <dbReference type="EMBL" id="QLY40308.1"/>
    </source>
</evidence>
<comment type="function">
    <text evidence="4">Forms part of the ribosomal stalk which helps the ribosome interact with GTP-bound translation factors. Is thus essential for accurate translation.</text>
</comment>
<dbReference type="Pfam" id="PF16320">
    <property type="entry name" value="Ribosomal_L12_N"/>
    <property type="match status" value="1"/>
</dbReference>
<feature type="domain" description="Large ribosomal subunit protein bL12 C-terminal" evidence="5">
    <location>
        <begin position="58"/>
        <end position="124"/>
    </location>
</feature>
<dbReference type="SUPFAM" id="SSF54736">
    <property type="entry name" value="ClpS-like"/>
    <property type="match status" value="1"/>
</dbReference>
<evidence type="ECO:0000259" key="5">
    <source>
        <dbReference type="Pfam" id="PF00542"/>
    </source>
</evidence>
<protein>
    <recommendedName>
        <fullName evidence="4">Large ribosomal subunit protein bL12</fullName>
    </recommendedName>
</protein>
<dbReference type="GO" id="GO:0006412">
    <property type="term" value="P:translation"/>
    <property type="evidence" value="ECO:0007669"/>
    <property type="project" value="UniProtKB-UniRule"/>
</dbReference>
<dbReference type="Gene3D" id="3.30.1390.10">
    <property type="match status" value="1"/>
</dbReference>
<keyword evidence="8" id="KW-1185">Reference proteome</keyword>
<organism evidence="7 8">
    <name type="scientific">Hujiaoplasma nucleasis</name>
    <dbReference type="NCBI Taxonomy" id="2725268"/>
    <lineage>
        <taxon>Bacteria</taxon>
        <taxon>Bacillati</taxon>
        <taxon>Mycoplasmatota</taxon>
        <taxon>Mollicutes</taxon>
        <taxon>Candidatus Izemoplasmatales</taxon>
        <taxon>Hujiaoplasmataceae</taxon>
        <taxon>Hujiaoplasma</taxon>
    </lineage>
</organism>
<dbReference type="GO" id="GO:0003735">
    <property type="term" value="F:structural constituent of ribosome"/>
    <property type="evidence" value="ECO:0007669"/>
    <property type="project" value="InterPro"/>
</dbReference>
<proteinExistence type="inferred from homology"/>
<sequence length="124" mass="13183">MAKINAKDFIEALKEMNILEIKELIDAMKEEFGIDPSAVAVAAAPAAAEAEDEGPKEVNVMMTSFGGSKVAVIKVVRELTGMGLIEAKKLVDSVPVAIKEKVREDEGKEIAAKLTEAGATVELK</sequence>
<dbReference type="InterPro" id="IPR014719">
    <property type="entry name" value="Ribosomal_bL12_C/ClpS-like"/>
</dbReference>
<evidence type="ECO:0000259" key="6">
    <source>
        <dbReference type="Pfam" id="PF16320"/>
    </source>
</evidence>
<comment type="similarity">
    <text evidence="1 4">Belongs to the bacterial ribosomal protein bL12 family.</text>
</comment>
<dbReference type="Proteomes" id="UP000512167">
    <property type="component" value="Chromosome"/>
</dbReference>
<dbReference type="GO" id="GO:0003729">
    <property type="term" value="F:mRNA binding"/>
    <property type="evidence" value="ECO:0007669"/>
    <property type="project" value="TreeGrafter"/>
</dbReference>
<feature type="domain" description="Large ribosomal subunit protein bL12 oligomerization" evidence="6">
    <location>
        <begin position="7"/>
        <end position="50"/>
    </location>
</feature>
<dbReference type="FunFam" id="3.30.1390.10:FF:000001">
    <property type="entry name" value="50S ribosomal protein L7/L12"/>
    <property type="match status" value="1"/>
</dbReference>
<name>A0A7L6N4Y7_9MOLU</name>
<dbReference type="EMBL" id="CP051151">
    <property type="protein sequence ID" value="QLY40308.1"/>
    <property type="molecule type" value="Genomic_DNA"/>
</dbReference>
<evidence type="ECO:0000256" key="1">
    <source>
        <dbReference type="ARBA" id="ARBA00007197"/>
    </source>
</evidence>
<keyword evidence="2 4" id="KW-0689">Ribosomal protein</keyword>
<dbReference type="InterPro" id="IPR000206">
    <property type="entry name" value="Ribosomal_bL12"/>
</dbReference>
<dbReference type="GO" id="GO:0022625">
    <property type="term" value="C:cytosolic large ribosomal subunit"/>
    <property type="evidence" value="ECO:0007669"/>
    <property type="project" value="TreeGrafter"/>
</dbReference>
<dbReference type="PANTHER" id="PTHR45987">
    <property type="entry name" value="39S RIBOSOMAL PROTEIN L12"/>
    <property type="match status" value="1"/>
</dbReference>
<evidence type="ECO:0000256" key="4">
    <source>
        <dbReference type="HAMAP-Rule" id="MF_00368"/>
    </source>
</evidence>
<evidence type="ECO:0000256" key="3">
    <source>
        <dbReference type="ARBA" id="ARBA00023274"/>
    </source>
</evidence>
<evidence type="ECO:0000256" key="2">
    <source>
        <dbReference type="ARBA" id="ARBA00022980"/>
    </source>
</evidence>
<dbReference type="RefSeq" id="WP_312031135.1">
    <property type="nucleotide sequence ID" value="NZ_CP051151.1"/>
</dbReference>
<dbReference type="InterPro" id="IPR013823">
    <property type="entry name" value="Ribosomal_bL12_C"/>
</dbReference>
<dbReference type="Gene3D" id="1.20.5.710">
    <property type="entry name" value="Single helix bin"/>
    <property type="match status" value="1"/>
</dbReference>
<reference evidence="7 8" key="1">
    <citation type="submission" date="2020-04" db="EMBL/GenBank/DDBJ databases">
        <authorList>
            <person name="Zheng R.K."/>
            <person name="Sun C.M."/>
        </authorList>
    </citation>
    <scope>NUCLEOTIDE SEQUENCE [LARGE SCALE GENOMIC DNA]</scope>
    <source>
        <strain evidence="8">zrk29</strain>
    </source>
</reference>
<keyword evidence="3 4" id="KW-0687">Ribonucleoprotein</keyword>
<dbReference type="InterPro" id="IPR008932">
    <property type="entry name" value="Ribosomal_bL12_oligo"/>
</dbReference>
<comment type="subunit">
    <text evidence="4">Homodimer. Part of the ribosomal stalk of the 50S ribosomal subunit. Forms a multimeric L10(L12)X complex, where L10 forms an elongated spine to which 2 to 4 L12 dimers bind in a sequential fashion. Binds GTP-bound translation factors.</text>
</comment>
<dbReference type="AlphaFoldDB" id="A0A7L6N4Y7"/>
<accession>A0A7L6N4Y7</accession>
<dbReference type="KEGG" id="tbk:HF295_05315"/>
<evidence type="ECO:0000313" key="8">
    <source>
        <dbReference type="Proteomes" id="UP000512167"/>
    </source>
</evidence>
<dbReference type="HAMAP" id="MF_00368">
    <property type="entry name" value="Ribosomal_bL12"/>
    <property type="match status" value="1"/>
</dbReference>
<dbReference type="CDD" id="cd00387">
    <property type="entry name" value="Ribosomal_L7_L12"/>
    <property type="match status" value="1"/>
</dbReference>
<dbReference type="NCBIfam" id="TIGR00855">
    <property type="entry name" value="L12"/>
    <property type="match status" value="1"/>
</dbReference>
<dbReference type="PANTHER" id="PTHR45987:SF4">
    <property type="entry name" value="LARGE RIBOSOMAL SUBUNIT PROTEIN BL12M"/>
    <property type="match status" value="1"/>
</dbReference>
<dbReference type="Pfam" id="PF00542">
    <property type="entry name" value="Ribosomal_L12"/>
    <property type="match status" value="1"/>
</dbReference>